<name>A0AAE0KL83_9PEZI</name>
<evidence type="ECO:0000313" key="2">
    <source>
        <dbReference type="Proteomes" id="UP001287356"/>
    </source>
</evidence>
<proteinExistence type="predicted"/>
<gene>
    <name evidence="1" type="ORF">B0T24DRAFT_609773</name>
</gene>
<dbReference type="AlphaFoldDB" id="A0AAE0KL83"/>
<protein>
    <submittedName>
        <fullName evidence="1">Uncharacterized protein</fullName>
    </submittedName>
</protein>
<organism evidence="1 2">
    <name type="scientific">Lasiosphaeria ovina</name>
    <dbReference type="NCBI Taxonomy" id="92902"/>
    <lineage>
        <taxon>Eukaryota</taxon>
        <taxon>Fungi</taxon>
        <taxon>Dikarya</taxon>
        <taxon>Ascomycota</taxon>
        <taxon>Pezizomycotina</taxon>
        <taxon>Sordariomycetes</taxon>
        <taxon>Sordariomycetidae</taxon>
        <taxon>Sordariales</taxon>
        <taxon>Lasiosphaeriaceae</taxon>
        <taxon>Lasiosphaeria</taxon>
    </lineage>
</organism>
<reference evidence="1" key="1">
    <citation type="journal article" date="2023" name="Mol. Phylogenet. Evol.">
        <title>Genome-scale phylogeny and comparative genomics of the fungal order Sordariales.</title>
        <authorList>
            <person name="Hensen N."/>
            <person name="Bonometti L."/>
            <person name="Westerberg I."/>
            <person name="Brannstrom I.O."/>
            <person name="Guillou S."/>
            <person name="Cros-Aarteil S."/>
            <person name="Calhoun S."/>
            <person name="Haridas S."/>
            <person name="Kuo A."/>
            <person name="Mondo S."/>
            <person name="Pangilinan J."/>
            <person name="Riley R."/>
            <person name="LaButti K."/>
            <person name="Andreopoulos B."/>
            <person name="Lipzen A."/>
            <person name="Chen C."/>
            <person name="Yan M."/>
            <person name="Daum C."/>
            <person name="Ng V."/>
            <person name="Clum A."/>
            <person name="Steindorff A."/>
            <person name="Ohm R.A."/>
            <person name="Martin F."/>
            <person name="Silar P."/>
            <person name="Natvig D.O."/>
            <person name="Lalanne C."/>
            <person name="Gautier V."/>
            <person name="Ament-Velasquez S.L."/>
            <person name="Kruys A."/>
            <person name="Hutchinson M.I."/>
            <person name="Powell A.J."/>
            <person name="Barry K."/>
            <person name="Miller A.N."/>
            <person name="Grigoriev I.V."/>
            <person name="Debuchy R."/>
            <person name="Gladieux P."/>
            <person name="Hiltunen Thoren M."/>
            <person name="Johannesson H."/>
        </authorList>
    </citation>
    <scope>NUCLEOTIDE SEQUENCE</scope>
    <source>
        <strain evidence="1">CBS 958.72</strain>
    </source>
</reference>
<comment type="caution">
    <text evidence="1">The sequence shown here is derived from an EMBL/GenBank/DDBJ whole genome shotgun (WGS) entry which is preliminary data.</text>
</comment>
<evidence type="ECO:0000313" key="1">
    <source>
        <dbReference type="EMBL" id="KAK3378714.1"/>
    </source>
</evidence>
<accession>A0AAE0KL83</accession>
<dbReference type="Proteomes" id="UP001287356">
    <property type="component" value="Unassembled WGS sequence"/>
</dbReference>
<reference evidence="1" key="2">
    <citation type="submission" date="2023-06" db="EMBL/GenBank/DDBJ databases">
        <authorList>
            <consortium name="Lawrence Berkeley National Laboratory"/>
            <person name="Haridas S."/>
            <person name="Hensen N."/>
            <person name="Bonometti L."/>
            <person name="Westerberg I."/>
            <person name="Brannstrom I.O."/>
            <person name="Guillou S."/>
            <person name="Cros-Aarteil S."/>
            <person name="Calhoun S."/>
            <person name="Kuo A."/>
            <person name="Mondo S."/>
            <person name="Pangilinan J."/>
            <person name="Riley R."/>
            <person name="Labutti K."/>
            <person name="Andreopoulos B."/>
            <person name="Lipzen A."/>
            <person name="Chen C."/>
            <person name="Yanf M."/>
            <person name="Daum C."/>
            <person name="Ng V."/>
            <person name="Clum A."/>
            <person name="Steindorff A."/>
            <person name="Ohm R."/>
            <person name="Martin F."/>
            <person name="Silar P."/>
            <person name="Natvig D."/>
            <person name="Lalanne C."/>
            <person name="Gautier V."/>
            <person name="Ament-Velasquez S.L."/>
            <person name="Kruys A."/>
            <person name="Hutchinson M.I."/>
            <person name="Powell A.J."/>
            <person name="Barry K."/>
            <person name="Miller A.N."/>
            <person name="Grigoriev I.V."/>
            <person name="Debuchy R."/>
            <person name="Gladieux P."/>
            <person name="Thoren M.H."/>
            <person name="Johannesson H."/>
        </authorList>
    </citation>
    <scope>NUCLEOTIDE SEQUENCE</scope>
    <source>
        <strain evidence="1">CBS 958.72</strain>
    </source>
</reference>
<keyword evidence="2" id="KW-1185">Reference proteome</keyword>
<dbReference type="EMBL" id="JAULSN010000002">
    <property type="protein sequence ID" value="KAK3378714.1"/>
    <property type="molecule type" value="Genomic_DNA"/>
</dbReference>
<sequence>MRCIPDWSWPQREFPFSPCHLSCLGLVRLGESGEGSHRDHQGWVVIPAILLSFGVIELRVSSLAETECLSPSILFLFRLLVVGGTATRHGHPFASVVSLLWVGPRDEDLFLTRGGPEVALRGLARLLPGRNGGESLGASARDPNILRRGRLVVTYQC</sequence>